<evidence type="ECO:0000256" key="4">
    <source>
        <dbReference type="ARBA" id="ARBA00011738"/>
    </source>
</evidence>
<name>A0AB39U486_9BIFI</name>
<comment type="pathway">
    <text evidence="2">Nucleotide-sugar biosynthesis; GDP-alpha-D-mannose biosynthesis; alpha-D-mannose 1-phosphate from D-fructose 6-phosphate: step 2/2.</text>
</comment>
<feature type="binding site" evidence="11">
    <location>
        <position position="207"/>
    </location>
    <ligand>
        <name>alpha-D-mannose 1-phosphate</name>
        <dbReference type="ChEBI" id="CHEBI:58409"/>
    </ligand>
</feature>
<gene>
    <name evidence="13" type="ORF">QN215_05175</name>
</gene>
<dbReference type="GO" id="GO:0016791">
    <property type="term" value="F:phosphatase activity"/>
    <property type="evidence" value="ECO:0007669"/>
    <property type="project" value="UniProtKB-ARBA"/>
</dbReference>
<evidence type="ECO:0000313" key="13">
    <source>
        <dbReference type="EMBL" id="XDS43708.1"/>
    </source>
</evidence>
<dbReference type="EMBL" id="CP129674">
    <property type="protein sequence ID" value="XDS43708.1"/>
    <property type="molecule type" value="Genomic_DNA"/>
</dbReference>
<sequence>MDVTGMETATTQVEIASSWKQLDIADMSARARVVAFDLDNTLAWSKTRMSEHMGFLLSQLTHSITVAIVSGGTFEQFRDQVLAVLPETTDNSRLHLMPTSGTRYYHWDHDAWSRVYAHNLSEADRKSAIASLTLHAHELDLWESKTWGPQIEDRGSQITFSALGQLAPVEAKDAWDSDNVKKNALAAAVRVDLPHLQVRSGGSTSVDISAKGIDKAYAVRKLGEILGVAVPDMIFVGDRMDPQGNDYPAACAGTMPVRVANPDETAAFVEELLRSLPNSGTSAF</sequence>
<feature type="binding site" evidence="12">
    <location>
        <position position="238"/>
    </location>
    <ligand>
        <name>Mg(2+)</name>
        <dbReference type="ChEBI" id="CHEBI:18420"/>
        <label>1</label>
    </ligand>
</feature>
<evidence type="ECO:0000256" key="9">
    <source>
        <dbReference type="ARBA" id="ARBA00023235"/>
    </source>
</evidence>
<evidence type="ECO:0000256" key="11">
    <source>
        <dbReference type="PIRSR" id="PIRSR605002-2"/>
    </source>
</evidence>
<dbReference type="SFLD" id="SFLDG01143">
    <property type="entry name" value="C2.B.3:_Phosphomannomutase_Lik"/>
    <property type="match status" value="1"/>
</dbReference>
<feature type="binding site" evidence="12">
    <location>
        <position position="254"/>
    </location>
    <ligand>
        <name>Mg(2+)</name>
        <dbReference type="ChEBI" id="CHEBI:18420"/>
        <label>1</label>
    </ligand>
</feature>
<dbReference type="InterPro" id="IPR005002">
    <property type="entry name" value="PMM"/>
</dbReference>
<feature type="binding site" evidence="12">
    <location>
        <position position="37"/>
    </location>
    <ligand>
        <name>Mg(2+)</name>
        <dbReference type="ChEBI" id="CHEBI:18420"/>
        <label>1</label>
    </ligand>
</feature>
<reference evidence="13" key="1">
    <citation type="submission" date="2023-07" db="EMBL/GenBank/DDBJ databases">
        <title>Bifidobacterium aquikefiriaerophilum sp. nov. and Bifidobacterium eccum sp. nov., isolated from water kefir.</title>
        <authorList>
            <person name="Breselge S."/>
            <person name="Bellassi P."/>
            <person name="Barcenilla C."/>
            <person name="Alvarez-Ordonez A."/>
            <person name="Morelli L."/>
            <person name="Cotter P.D."/>
        </authorList>
    </citation>
    <scope>NUCLEOTIDE SEQUENCE</scope>
    <source>
        <strain evidence="13">WK041_4_12</strain>
    </source>
</reference>
<comment type="similarity">
    <text evidence="3">Belongs to the eukaryotic PMM family.</text>
</comment>
<evidence type="ECO:0000256" key="6">
    <source>
        <dbReference type="ARBA" id="ARBA00022490"/>
    </source>
</evidence>
<proteinExistence type="inferred from homology"/>
<evidence type="ECO:0000256" key="2">
    <source>
        <dbReference type="ARBA" id="ARBA00004699"/>
    </source>
</evidence>
<evidence type="ECO:0000256" key="8">
    <source>
        <dbReference type="ARBA" id="ARBA00022842"/>
    </source>
</evidence>
<feature type="active site" description="Proton donor/acceptor" evidence="10">
    <location>
        <position position="39"/>
    </location>
</feature>
<dbReference type="NCBIfam" id="TIGR01484">
    <property type="entry name" value="HAD-SF-IIB"/>
    <property type="match status" value="1"/>
</dbReference>
<dbReference type="GO" id="GO:0009298">
    <property type="term" value="P:GDP-mannose biosynthetic process"/>
    <property type="evidence" value="ECO:0007669"/>
    <property type="project" value="InterPro"/>
</dbReference>
<comment type="subcellular location">
    <subcellularLocation>
        <location evidence="1">Cytoplasm</location>
    </subcellularLocation>
</comment>
<dbReference type="SUPFAM" id="SSF56784">
    <property type="entry name" value="HAD-like"/>
    <property type="match status" value="1"/>
</dbReference>
<evidence type="ECO:0000256" key="1">
    <source>
        <dbReference type="ARBA" id="ARBA00004496"/>
    </source>
</evidence>
<dbReference type="Gene3D" id="3.40.50.1000">
    <property type="entry name" value="HAD superfamily/HAD-like"/>
    <property type="match status" value="1"/>
</dbReference>
<comment type="cofactor">
    <cofactor evidence="12">
        <name>Mg(2+)</name>
        <dbReference type="ChEBI" id="CHEBI:18420"/>
    </cofactor>
</comment>
<keyword evidence="6" id="KW-0963">Cytoplasm</keyword>
<evidence type="ECO:0000256" key="5">
    <source>
        <dbReference type="ARBA" id="ARBA00012730"/>
    </source>
</evidence>
<dbReference type="InterPro" id="IPR023214">
    <property type="entry name" value="HAD_sf"/>
</dbReference>
<feature type="binding site" evidence="12">
    <location>
        <position position="39"/>
    </location>
    <ligand>
        <name>Mg(2+)</name>
        <dbReference type="ChEBI" id="CHEBI:18420"/>
        <label>1</label>
    </ligand>
</feature>
<dbReference type="KEGG" id="baqk:QN215_05175"/>
<dbReference type="EC" id="5.4.2.8" evidence="5"/>
<protein>
    <recommendedName>
        <fullName evidence="5">phosphomannomutase</fullName>
        <ecNumber evidence="5">5.4.2.8</ecNumber>
    </recommendedName>
</protein>
<dbReference type="Gene3D" id="3.30.1240.20">
    <property type="match status" value="1"/>
</dbReference>
<dbReference type="Pfam" id="PF03332">
    <property type="entry name" value="PMM"/>
    <property type="match status" value="1"/>
</dbReference>
<accession>A0AB39U486</accession>
<evidence type="ECO:0000256" key="7">
    <source>
        <dbReference type="ARBA" id="ARBA00022723"/>
    </source>
</evidence>
<keyword evidence="9" id="KW-0413">Isomerase</keyword>
<feature type="binding site" evidence="11">
    <location>
        <position position="205"/>
    </location>
    <ligand>
        <name>alpha-D-mannose 1-phosphate</name>
        <dbReference type="ChEBI" id="CHEBI:58409"/>
    </ligand>
</feature>
<feature type="binding site" evidence="11">
    <location>
        <position position="154"/>
    </location>
    <ligand>
        <name>alpha-D-mannose 1-phosphate</name>
        <dbReference type="ChEBI" id="CHEBI:58409"/>
    </ligand>
</feature>
<dbReference type="SFLD" id="SFLDG01140">
    <property type="entry name" value="C2.B:_Phosphomannomutase_and_P"/>
    <property type="match status" value="1"/>
</dbReference>
<keyword evidence="7 12" id="KW-0479">Metal-binding</keyword>
<feature type="active site" description="Nucleophile" evidence="10">
    <location>
        <position position="37"/>
    </location>
</feature>
<keyword evidence="8 12" id="KW-0460">Magnesium</keyword>
<dbReference type="SFLD" id="SFLDS00003">
    <property type="entry name" value="Haloacid_Dehalogenase"/>
    <property type="match status" value="1"/>
</dbReference>
<dbReference type="RefSeq" id="WP_369343303.1">
    <property type="nucleotide sequence ID" value="NZ_CP129674.1"/>
</dbReference>
<organism evidence="13">
    <name type="scientific">Bifidobacterium aquikefiricola</name>
    <dbReference type="NCBI Taxonomy" id="3059038"/>
    <lineage>
        <taxon>Bacteria</taxon>
        <taxon>Bacillati</taxon>
        <taxon>Actinomycetota</taxon>
        <taxon>Actinomycetes</taxon>
        <taxon>Bifidobacteriales</taxon>
        <taxon>Bifidobacteriaceae</taxon>
        <taxon>Bifidobacterium</taxon>
    </lineage>
</organism>
<dbReference type="InterPro" id="IPR006379">
    <property type="entry name" value="HAD-SF_hydro_IIB"/>
</dbReference>
<evidence type="ECO:0000256" key="3">
    <source>
        <dbReference type="ARBA" id="ARBA00009736"/>
    </source>
</evidence>
<dbReference type="AlphaFoldDB" id="A0AB39U486"/>
<evidence type="ECO:0000256" key="10">
    <source>
        <dbReference type="PIRSR" id="PIRSR605002-1"/>
    </source>
</evidence>
<evidence type="ECO:0000256" key="12">
    <source>
        <dbReference type="PIRSR" id="PIRSR605002-3"/>
    </source>
</evidence>
<dbReference type="InterPro" id="IPR036412">
    <property type="entry name" value="HAD-like_sf"/>
</dbReference>
<comment type="subunit">
    <text evidence="4">Homodimer.</text>
</comment>
<keyword evidence="13" id="KW-0378">Hydrolase</keyword>
<dbReference type="GO" id="GO:0005737">
    <property type="term" value="C:cytoplasm"/>
    <property type="evidence" value="ECO:0007669"/>
    <property type="project" value="UniProtKB-SubCell"/>
</dbReference>
<dbReference type="GO" id="GO:0004615">
    <property type="term" value="F:phosphomannomutase activity"/>
    <property type="evidence" value="ECO:0007669"/>
    <property type="project" value="UniProtKB-EC"/>
</dbReference>
<dbReference type="InterPro" id="IPR043169">
    <property type="entry name" value="PMM_cap"/>
</dbReference>
<dbReference type="GO" id="GO:0046872">
    <property type="term" value="F:metal ion binding"/>
    <property type="evidence" value="ECO:0007669"/>
    <property type="project" value="UniProtKB-KW"/>
</dbReference>